<reference evidence="4 5" key="1">
    <citation type="submission" date="2024-02" db="EMBL/GenBank/DDBJ databases">
        <title>Rhodopirellula caenicola NBRC 110016.</title>
        <authorList>
            <person name="Ichikawa N."/>
            <person name="Katano-Makiyama Y."/>
            <person name="Hidaka K."/>
        </authorList>
    </citation>
    <scope>NUCLEOTIDE SEQUENCE [LARGE SCALE GENOMIC DNA]</scope>
    <source>
        <strain evidence="4 5">NBRC 110016</strain>
    </source>
</reference>
<dbReference type="InterPro" id="IPR011429">
    <property type="entry name" value="Cyt_c_Planctomycete-type"/>
</dbReference>
<gene>
    <name evidence="4" type="ORF">Rcae01_03298</name>
</gene>
<dbReference type="PANTHER" id="PTHR35889:SF3">
    <property type="entry name" value="F-BOX DOMAIN-CONTAINING PROTEIN"/>
    <property type="match status" value="1"/>
</dbReference>
<name>A0ABP9VRU0_9BACT</name>
<evidence type="ECO:0000259" key="1">
    <source>
        <dbReference type="Pfam" id="PF07583"/>
    </source>
</evidence>
<evidence type="ECO:0000313" key="5">
    <source>
        <dbReference type="Proteomes" id="UP001416858"/>
    </source>
</evidence>
<feature type="domain" description="DUF1553" evidence="2">
    <location>
        <begin position="663"/>
        <end position="904"/>
    </location>
</feature>
<dbReference type="Pfam" id="PF07635">
    <property type="entry name" value="PSCyt1"/>
    <property type="match status" value="1"/>
</dbReference>
<comment type="caution">
    <text evidence="4">The sequence shown here is derived from an EMBL/GenBank/DDBJ whole genome shotgun (WGS) entry which is preliminary data.</text>
</comment>
<evidence type="ECO:0000259" key="2">
    <source>
        <dbReference type="Pfam" id="PF07587"/>
    </source>
</evidence>
<dbReference type="PANTHER" id="PTHR35889">
    <property type="entry name" value="CYCLOINULO-OLIGOSACCHARIDE FRUCTANOTRANSFERASE-RELATED"/>
    <property type="match status" value="1"/>
</dbReference>
<dbReference type="EMBL" id="BAABRO010000007">
    <property type="protein sequence ID" value="GAA5507840.1"/>
    <property type="molecule type" value="Genomic_DNA"/>
</dbReference>
<evidence type="ECO:0000259" key="3">
    <source>
        <dbReference type="Pfam" id="PF07635"/>
    </source>
</evidence>
<evidence type="ECO:0008006" key="6">
    <source>
        <dbReference type="Google" id="ProtNLM"/>
    </source>
</evidence>
<dbReference type="Pfam" id="PF07587">
    <property type="entry name" value="PSD1"/>
    <property type="match status" value="1"/>
</dbReference>
<sequence length="1110" mass="124742">MFLVTPSRLLSGNLRSADAICLTGFVALSALLFVATACGGENTVAMTDQEEHFFEQQVRPVLLERCGQCHGPKKQQGGLRVDSLQSLLTGGDSDAAIVPGDAAASLLVSAIRRDGGLEMPPNKELPEHEIRSIETWIDSGARWPADSMQPVEQTPRHREDHWAFQAVKQTAIPDAQNLADAEWIQTPLDAFIAARRNEYGLPPSPPADRRTLIRRVTYSLTGLPPTPDEVAAFIHDDDPLAYEKLVERLLQSPHYAEHWGRHWLDVARYSDTKGYVYAREERFWTQAWTYRDWVVKAIRDDMPYDRFLLLQIAADQVADSQPEDLAAMGLLTLGRRFLGVRRDVIDDRIDVVTRGTMGLTVACSRCHNHKYDSIPTADYYSLYGVFDSCYEKQTVLTDHPGDEAFQAELAKRQLALQETMQKLASESSQRARERIADYLFAQTELHKYPADGFDQIFQKSDLLPAFVRQWKGYLRAAKQNHDPIFALWHAYADLEPATFASEAVEATRRWHESSARNQNVNSKIAAAFGTPPLTFREVCDRYGEVFAQINPEVVSDDADTEALRAVLNSPVCRVPETPISHCETFFDSSSVTTLWKLQGEIDRWLINAAEPIPVAVSLVDLATPVEPRVFLRGNPLKLGDDVPRQFLSVIRGPTQQPFQIGSGRLELAQAIIDPQNPLTARVMVNRVWMHHFGTGLVLTPSDFGVRADPPSHPQLLDWLAAEWIRKDWSLKSLHRLIVLSATYRQSSTMPENAEHRQRMTRVDPENRLLSRMNPRRVSFEELRDSLLQASESLDRSVGGKPVDMFAAPFPNRRSLYGQIDRQYFPTALRMFDFANPDLHVPKRNQTTVPQQALFFMNHPLVLERARALANLFRHESPQQAVTRMFDLAYQRPPSEIELADAMTLLAHPISKEVTKIETGELEWSYGFGHYDSATKRLEGFTQLPHFTGLAWQGGPAWPDAKLGWVQLTATGGHPGNDVQHAAVRRWTAPRAMTVSIRSKVTHQATPGDGIRASIFSSSGGLLASASLHKDVVDMNVDTLAVQPGETIDFIVDINKVLNSDQYLWEITLEASSGESWNATSDFTKDTTGQLDELEQLAQVLLCTNEFLFVD</sequence>
<proteinExistence type="predicted"/>
<dbReference type="InterPro" id="IPR022655">
    <property type="entry name" value="DUF1553"/>
</dbReference>
<feature type="domain" description="DUF1549" evidence="1">
    <location>
        <begin position="187"/>
        <end position="389"/>
    </location>
</feature>
<protein>
    <recommendedName>
        <fullName evidence="6">Planctomycete cytochrome C</fullName>
    </recommendedName>
</protein>
<dbReference type="Pfam" id="PF07583">
    <property type="entry name" value="PSCyt2"/>
    <property type="match status" value="1"/>
</dbReference>
<evidence type="ECO:0000313" key="4">
    <source>
        <dbReference type="EMBL" id="GAA5507840.1"/>
    </source>
</evidence>
<accession>A0ABP9VRU0</accession>
<dbReference type="InterPro" id="IPR011444">
    <property type="entry name" value="DUF1549"/>
</dbReference>
<keyword evidence="5" id="KW-1185">Reference proteome</keyword>
<organism evidence="4 5">
    <name type="scientific">Novipirellula caenicola</name>
    <dbReference type="NCBI Taxonomy" id="1536901"/>
    <lineage>
        <taxon>Bacteria</taxon>
        <taxon>Pseudomonadati</taxon>
        <taxon>Planctomycetota</taxon>
        <taxon>Planctomycetia</taxon>
        <taxon>Pirellulales</taxon>
        <taxon>Pirellulaceae</taxon>
        <taxon>Novipirellula</taxon>
    </lineage>
</organism>
<feature type="domain" description="Cytochrome C Planctomycete-type" evidence="3">
    <location>
        <begin position="66"/>
        <end position="122"/>
    </location>
</feature>
<dbReference type="Proteomes" id="UP001416858">
    <property type="component" value="Unassembled WGS sequence"/>
</dbReference>